<name>A0ABR3SBJ8_9PEZI</name>
<evidence type="ECO:0000256" key="1">
    <source>
        <dbReference type="SAM" id="MobiDB-lite"/>
    </source>
</evidence>
<evidence type="ECO:0000313" key="2">
    <source>
        <dbReference type="EMBL" id="KAL1616282.1"/>
    </source>
</evidence>
<feature type="compositionally biased region" description="Pro residues" evidence="1">
    <location>
        <begin position="94"/>
        <end position="103"/>
    </location>
</feature>
<comment type="caution">
    <text evidence="2">The sequence shown here is derived from an EMBL/GenBank/DDBJ whole genome shotgun (WGS) entry which is preliminary data.</text>
</comment>
<proteinExistence type="predicted"/>
<gene>
    <name evidence="2" type="ORF">SLS56_011483</name>
</gene>
<reference evidence="2 3" key="1">
    <citation type="submission" date="2024-02" db="EMBL/GenBank/DDBJ databases">
        <title>De novo assembly and annotation of 12 fungi associated with fruit tree decline syndrome in Ontario, Canada.</title>
        <authorList>
            <person name="Sulman M."/>
            <person name="Ellouze W."/>
            <person name="Ilyukhin E."/>
        </authorList>
    </citation>
    <scope>NUCLEOTIDE SEQUENCE [LARGE SCALE GENOMIC DNA]</scope>
    <source>
        <strain evidence="2 3">M1-105</strain>
    </source>
</reference>
<feature type="region of interest" description="Disordered" evidence="1">
    <location>
        <begin position="1"/>
        <end position="144"/>
    </location>
</feature>
<evidence type="ECO:0000313" key="3">
    <source>
        <dbReference type="Proteomes" id="UP001521116"/>
    </source>
</evidence>
<feature type="compositionally biased region" description="Acidic residues" evidence="1">
    <location>
        <begin position="1"/>
        <end position="10"/>
    </location>
</feature>
<organism evidence="2 3">
    <name type="scientific">Neofusicoccum ribis</name>
    <dbReference type="NCBI Taxonomy" id="45134"/>
    <lineage>
        <taxon>Eukaryota</taxon>
        <taxon>Fungi</taxon>
        <taxon>Dikarya</taxon>
        <taxon>Ascomycota</taxon>
        <taxon>Pezizomycotina</taxon>
        <taxon>Dothideomycetes</taxon>
        <taxon>Dothideomycetes incertae sedis</taxon>
        <taxon>Botryosphaeriales</taxon>
        <taxon>Botryosphaeriaceae</taxon>
        <taxon>Neofusicoccum</taxon>
    </lineage>
</organism>
<keyword evidence="3" id="KW-1185">Reference proteome</keyword>
<dbReference type="Proteomes" id="UP001521116">
    <property type="component" value="Unassembled WGS sequence"/>
</dbReference>
<accession>A0ABR3SBJ8</accession>
<dbReference type="EMBL" id="JAJVDC020000272">
    <property type="protein sequence ID" value="KAL1616282.1"/>
    <property type="molecule type" value="Genomic_DNA"/>
</dbReference>
<protein>
    <submittedName>
        <fullName evidence="2">Uncharacterized protein</fullName>
    </submittedName>
</protein>
<feature type="compositionally biased region" description="Low complexity" evidence="1">
    <location>
        <begin position="54"/>
        <end position="73"/>
    </location>
</feature>
<sequence>MSNEPDEPDEPSFHPSPLLNYQSDDSDLAPGCDGVEGAGFDLDAMETTEPKPSPGAFGAPPSSSSASLAASLHLPEDQLTPCKSPVAQAGAQPARPPSRPSPRPTKHISDGLQDPPTRFTQLRNPTAPPDLAQPKHVGADGPSGSAITHLELALTDAQVIITATSTSLEHPNTRALQQLQDDKWLGDEAMEKIMGQLRTADVAIFEVASPPTHDWHAWAQSHRLKLLPSQATVLIPLY</sequence>